<dbReference type="PANTHER" id="PTHR34473">
    <property type="entry name" value="UPF0699 TRANSMEMBRANE PROTEIN YDBS"/>
    <property type="match status" value="1"/>
</dbReference>
<dbReference type="eggNOG" id="COG3402">
    <property type="taxonomic scope" value="Bacteria"/>
</dbReference>
<evidence type="ECO:0000313" key="3">
    <source>
        <dbReference type="EMBL" id="EHQ01458.1"/>
    </source>
</evidence>
<gene>
    <name evidence="3" type="ORF">Gilli_0756</name>
</gene>
<feature type="domain" description="YdbS-like PH" evidence="2">
    <location>
        <begin position="90"/>
        <end position="165"/>
    </location>
</feature>
<dbReference type="OrthoDB" id="1524472at2"/>
<feature type="transmembrane region" description="Helical" evidence="1">
    <location>
        <begin position="63"/>
        <end position="81"/>
    </location>
</feature>
<dbReference type="AlphaFoldDB" id="H2BSD5"/>
<evidence type="ECO:0000259" key="2">
    <source>
        <dbReference type="Pfam" id="PF03703"/>
    </source>
</evidence>
<feature type="transmembrane region" description="Helical" evidence="1">
    <location>
        <begin position="37"/>
        <end position="57"/>
    </location>
</feature>
<keyword evidence="1" id="KW-0812">Transmembrane</keyword>
<dbReference type="InterPro" id="IPR005182">
    <property type="entry name" value="YdbS-like_PH"/>
</dbReference>
<dbReference type="Proteomes" id="UP000003844">
    <property type="component" value="Unassembled WGS sequence"/>
</dbReference>
<dbReference type="STRING" id="865937.Gilli_0756"/>
<evidence type="ECO:0000313" key="4">
    <source>
        <dbReference type="Proteomes" id="UP000003844"/>
    </source>
</evidence>
<proteinExistence type="predicted"/>
<accession>H2BSD5</accession>
<evidence type="ECO:0000256" key="1">
    <source>
        <dbReference type="SAM" id="Phobius"/>
    </source>
</evidence>
<keyword evidence="4" id="KW-1185">Reference proteome</keyword>
<keyword evidence="1" id="KW-1133">Transmembrane helix</keyword>
<reference evidence="4" key="1">
    <citation type="journal article" date="2012" name="Stand. Genomic Sci.">
        <title>Genome sequence of the Antarctic rhodopsins-containing flavobacterium Gillisia limnaea type strain (R-8282(T)).</title>
        <authorList>
            <person name="Riedel T."/>
            <person name="Held B."/>
            <person name="Nolan M."/>
            <person name="Lucas S."/>
            <person name="Lapidus A."/>
            <person name="Tice H."/>
            <person name="Del Rio T.G."/>
            <person name="Cheng J.F."/>
            <person name="Han C."/>
            <person name="Tapia R."/>
            <person name="Goodwin L.A."/>
            <person name="Pitluck S."/>
            <person name="Liolios K."/>
            <person name="Mavromatis K."/>
            <person name="Pagani I."/>
            <person name="Ivanova N."/>
            <person name="Mikhailova N."/>
            <person name="Pati A."/>
            <person name="Chen A."/>
            <person name="Palaniappan K."/>
            <person name="Land M."/>
            <person name="Rohde M."/>
            <person name="Tindall B.J."/>
            <person name="Detter J.C."/>
            <person name="Goker M."/>
            <person name="Bristow J."/>
            <person name="Eisen J.A."/>
            <person name="Markowitz V."/>
            <person name="Hugenholtz P."/>
            <person name="Kyrpides N.C."/>
            <person name="Klenk H.P."/>
            <person name="Woyke T."/>
        </authorList>
    </citation>
    <scope>NUCLEOTIDE SEQUENCE [LARGE SCALE GENOMIC DNA]</scope>
    <source>
        <strain evidence="4">DSM 15749 / LMG 21470 / R-8282</strain>
    </source>
</reference>
<protein>
    <submittedName>
        <fullName evidence="3">Membrane-flanked domain DUF304</fullName>
    </submittedName>
</protein>
<dbReference type="PANTHER" id="PTHR34473:SF2">
    <property type="entry name" value="UPF0699 TRANSMEMBRANE PROTEIN YDBT"/>
    <property type="match status" value="1"/>
</dbReference>
<dbReference type="EMBL" id="JH594606">
    <property type="protein sequence ID" value="EHQ01458.1"/>
    <property type="molecule type" value="Genomic_DNA"/>
</dbReference>
<name>H2BSD5_GILLR</name>
<organism evidence="3 4">
    <name type="scientific">Gillisia limnaea (strain DSM 15749 / LMG 21470 / R-8282)</name>
    <dbReference type="NCBI Taxonomy" id="865937"/>
    <lineage>
        <taxon>Bacteria</taxon>
        <taxon>Pseudomonadati</taxon>
        <taxon>Bacteroidota</taxon>
        <taxon>Flavobacteriia</taxon>
        <taxon>Flavobacteriales</taxon>
        <taxon>Flavobacteriaceae</taxon>
        <taxon>Gillisia</taxon>
    </lineage>
</organism>
<sequence>MASLMENFSNKEIDLSSLPNYEEVNFNPISAQYLKKVLVESGIFLVIVLIVVALLFYYQIETYYIYSGIVFFVLFFGFKLWNSIKMQDEYGYAIRERDVLYRRGYLISRTTVVPFNRIQHATISRGVLDKFFGIATLNIFTAGGSGGDIQIPGLEPELAVRLKESLAKKIAEDES</sequence>
<dbReference type="Pfam" id="PF03703">
    <property type="entry name" value="bPH_2"/>
    <property type="match status" value="1"/>
</dbReference>
<dbReference type="HOGENOM" id="CLU_104197_1_0_10"/>
<keyword evidence="1" id="KW-0472">Membrane</keyword>